<evidence type="ECO:0000313" key="2">
    <source>
        <dbReference type="EMBL" id="QDZ19674.1"/>
    </source>
</evidence>
<sequence>MVRRKACLASSSSKGEGAMRCSSFKRLGHSACSRRQRGRKWLFALLWSPEELFEDPGEQGRGDQGRVDRKSSLPSTTPSTHPGGNQFESGESKVRLTSGTLRQRVSRAACLRSLYWQLLLCLLAVVCSLCLQGVECNSAQAGGHYPAANSTFSRISDDITSLLPDQDCVFPYFRRYTGACVSHRYVNGQSFYYHVPKSPVGYVVLIHGAGVGRSEDWFVRINRIPMMKKLIDYGFAVSAVQSVAQWTMITRQRDLRNQDAAFWQIVAETRMDPSLPVFAVCVSRGCQYQGWMAETFEIQRRPLKAQYMSIPWGVTRQFLARSSDRMPPTIVAVGGSDNVPLVNTRSEMQPWVDEMRALGVEANLYVNKRRDVDDCFHSLCKLPETGGLEMTRELVSKMRSEGVIDSNGTIVIPLPAMQGVENPYERLIVDAYMGVNYVQDWPVFSLDGPMIDWIYQELSELQGGHRHTSDFDTAVLNMFLRQTYYGRVNALARREGHR</sequence>
<accession>A0A5B8MHY6</accession>
<dbReference type="EMBL" id="CP031036">
    <property type="protein sequence ID" value="QDZ19674.1"/>
    <property type="molecule type" value="Genomic_DNA"/>
</dbReference>
<feature type="compositionally biased region" description="Low complexity" evidence="1">
    <location>
        <begin position="72"/>
        <end position="82"/>
    </location>
</feature>
<dbReference type="AlphaFoldDB" id="A0A5B8MHY6"/>
<feature type="compositionally biased region" description="Basic and acidic residues" evidence="1">
    <location>
        <begin position="58"/>
        <end position="71"/>
    </location>
</feature>
<dbReference type="SUPFAM" id="SSF53474">
    <property type="entry name" value="alpha/beta-Hydrolases"/>
    <property type="match status" value="1"/>
</dbReference>
<evidence type="ECO:0000313" key="3">
    <source>
        <dbReference type="Proteomes" id="UP000316726"/>
    </source>
</evidence>
<dbReference type="Gene3D" id="3.40.50.1820">
    <property type="entry name" value="alpha/beta hydrolase"/>
    <property type="match status" value="1"/>
</dbReference>
<dbReference type="InterPro" id="IPR029058">
    <property type="entry name" value="AB_hydrolase_fold"/>
</dbReference>
<gene>
    <name evidence="2" type="ORF">A3770_03p21920</name>
</gene>
<evidence type="ECO:0000256" key="1">
    <source>
        <dbReference type="SAM" id="MobiDB-lite"/>
    </source>
</evidence>
<reference evidence="2 3" key="1">
    <citation type="submission" date="2018-07" db="EMBL/GenBank/DDBJ databases">
        <title>The complete nuclear genome of the prasinophyte Chloropicon primus (CCMP1205).</title>
        <authorList>
            <person name="Pombert J.-F."/>
            <person name="Otis C."/>
            <person name="Turmel M."/>
            <person name="Lemieux C."/>
        </authorList>
    </citation>
    <scope>NUCLEOTIDE SEQUENCE [LARGE SCALE GENOMIC DNA]</scope>
    <source>
        <strain evidence="2 3">CCMP1205</strain>
    </source>
</reference>
<feature type="region of interest" description="Disordered" evidence="1">
    <location>
        <begin position="54"/>
        <end position="92"/>
    </location>
</feature>
<protein>
    <submittedName>
        <fullName evidence="2">Uncharacterized protein</fullName>
    </submittedName>
</protein>
<name>A0A5B8MHY6_9CHLO</name>
<keyword evidence="3" id="KW-1185">Reference proteome</keyword>
<dbReference type="Proteomes" id="UP000316726">
    <property type="component" value="Chromosome 3"/>
</dbReference>
<organism evidence="2 3">
    <name type="scientific">Chloropicon primus</name>
    <dbReference type="NCBI Taxonomy" id="1764295"/>
    <lineage>
        <taxon>Eukaryota</taxon>
        <taxon>Viridiplantae</taxon>
        <taxon>Chlorophyta</taxon>
        <taxon>Chloropicophyceae</taxon>
        <taxon>Chloropicales</taxon>
        <taxon>Chloropicaceae</taxon>
        <taxon>Chloropicon</taxon>
    </lineage>
</organism>
<proteinExistence type="predicted"/>